<proteinExistence type="predicted"/>
<dbReference type="EMBL" id="CP023445">
    <property type="protein sequence ID" value="ATE57161.1"/>
    <property type="molecule type" value="Genomic_DNA"/>
</dbReference>
<name>A0A290ZDR2_9PSEU</name>
<dbReference type="KEGG" id="apre:CNX65_30910"/>
<dbReference type="Proteomes" id="UP000218505">
    <property type="component" value="Chromosome"/>
</dbReference>
<dbReference type="RefSeq" id="WP_096496889.1">
    <property type="nucleotide sequence ID" value="NZ_CP023445.1"/>
</dbReference>
<dbReference type="AlphaFoldDB" id="A0A290ZDR2"/>
<gene>
    <name evidence="1" type="ORF">CNX65_30910</name>
</gene>
<dbReference type="Pfam" id="PF10824">
    <property type="entry name" value="T7SS_ESX_EspC"/>
    <property type="match status" value="1"/>
</dbReference>
<reference evidence="1" key="1">
    <citation type="submission" date="2017-09" db="EMBL/GenBank/DDBJ databases">
        <title>Complete Genome Sequence of ansamitocin-producing Bacterium Actinosynnema pretiosum X47.</title>
        <authorList>
            <person name="Cao G."/>
            <person name="Zong G."/>
            <person name="Zhong C."/>
            <person name="Fu J."/>
        </authorList>
    </citation>
    <scope>NUCLEOTIDE SEQUENCE [LARGE SCALE GENOMIC DNA]</scope>
    <source>
        <strain evidence="1">X47</strain>
    </source>
</reference>
<evidence type="ECO:0008006" key="3">
    <source>
        <dbReference type="Google" id="ProtNLM"/>
    </source>
</evidence>
<sequence length="121" mass="11598">MSGGGYEVVTGQLEAFAEAQDGRGGEVAAAAGKAGGVNLGGETFGVLLSFFANGAESAAAEVVEGIERLAAAYGEAAGDTRATAAEYAAVEDGNAAGDTRATAAEYAAVEDGNAAGFGGEG</sequence>
<protein>
    <recommendedName>
        <fullName evidence="3">ESX-1 secretion-associated protein</fullName>
    </recommendedName>
</protein>
<keyword evidence="2" id="KW-1185">Reference proteome</keyword>
<dbReference type="GO" id="GO:0009306">
    <property type="term" value="P:protein secretion"/>
    <property type="evidence" value="ECO:0007669"/>
    <property type="project" value="InterPro"/>
</dbReference>
<organism evidence="1 2">
    <name type="scientific">Actinosynnema pretiosum</name>
    <dbReference type="NCBI Taxonomy" id="42197"/>
    <lineage>
        <taxon>Bacteria</taxon>
        <taxon>Bacillati</taxon>
        <taxon>Actinomycetota</taxon>
        <taxon>Actinomycetes</taxon>
        <taxon>Pseudonocardiales</taxon>
        <taxon>Pseudonocardiaceae</taxon>
        <taxon>Actinosynnema</taxon>
    </lineage>
</organism>
<accession>A0A290ZDR2</accession>
<evidence type="ECO:0000313" key="2">
    <source>
        <dbReference type="Proteomes" id="UP000218505"/>
    </source>
</evidence>
<evidence type="ECO:0000313" key="1">
    <source>
        <dbReference type="EMBL" id="ATE57161.1"/>
    </source>
</evidence>
<dbReference type="InterPro" id="IPR022536">
    <property type="entry name" value="EspC"/>
</dbReference>